<dbReference type="Gene3D" id="2.180.10.10">
    <property type="entry name" value="RHS repeat-associated core"/>
    <property type="match status" value="1"/>
</dbReference>
<dbReference type="InterPro" id="IPR022385">
    <property type="entry name" value="Rhs_assc_core"/>
</dbReference>
<dbReference type="NCBIfam" id="TIGR03696">
    <property type="entry name" value="Rhs_assc_core"/>
    <property type="match status" value="1"/>
</dbReference>
<evidence type="ECO:0000313" key="1">
    <source>
        <dbReference type="EMBL" id="VAX09945.1"/>
    </source>
</evidence>
<reference evidence="1" key="1">
    <citation type="submission" date="2018-06" db="EMBL/GenBank/DDBJ databases">
        <authorList>
            <person name="Zhirakovskaya E."/>
        </authorList>
    </citation>
    <scope>NUCLEOTIDE SEQUENCE</scope>
</reference>
<dbReference type="EMBL" id="UOFX01000058">
    <property type="protein sequence ID" value="VAX09945.1"/>
    <property type="molecule type" value="Genomic_DNA"/>
</dbReference>
<sequence length="141" mass="16108">MSAALKLIQEPEDISEKPLLGKKWPKPRLVWENPKISDGTHKEKPKVKPDASYGRVHYNYFRTYDPATGRYITSDPIGLRGGMNTYAKIWIDPNKLVVRRIEKSRIINGSVVQEIVNFNNVKVGHTIPSSMFEPEIVDCSR</sequence>
<evidence type="ECO:0008006" key="2">
    <source>
        <dbReference type="Google" id="ProtNLM"/>
    </source>
</evidence>
<gene>
    <name evidence="1" type="ORF">MNBD_GAMMA26-1905</name>
</gene>
<protein>
    <recommendedName>
        <fullName evidence="2">Rhs-family protein</fullName>
    </recommendedName>
</protein>
<dbReference type="AlphaFoldDB" id="A0A3B1BUC9"/>
<organism evidence="1">
    <name type="scientific">hydrothermal vent metagenome</name>
    <dbReference type="NCBI Taxonomy" id="652676"/>
    <lineage>
        <taxon>unclassified sequences</taxon>
        <taxon>metagenomes</taxon>
        <taxon>ecological metagenomes</taxon>
    </lineage>
</organism>
<name>A0A3B1BUC9_9ZZZZ</name>
<proteinExistence type="predicted"/>
<dbReference type="PRINTS" id="PR00394">
    <property type="entry name" value="RHSPROTEIN"/>
</dbReference>
<accession>A0A3B1BUC9</accession>